<dbReference type="Proteomes" id="UP000321776">
    <property type="component" value="Unassembled WGS sequence"/>
</dbReference>
<organism evidence="2 3">
    <name type="scientific">Paraburkholderia azotifigens</name>
    <dbReference type="NCBI Taxonomy" id="2057004"/>
    <lineage>
        <taxon>Bacteria</taxon>
        <taxon>Pseudomonadati</taxon>
        <taxon>Pseudomonadota</taxon>
        <taxon>Betaproteobacteria</taxon>
        <taxon>Burkholderiales</taxon>
        <taxon>Burkholderiaceae</taxon>
        <taxon>Paraburkholderia</taxon>
    </lineage>
</organism>
<evidence type="ECO:0000313" key="2">
    <source>
        <dbReference type="EMBL" id="TXC86196.1"/>
    </source>
</evidence>
<gene>
    <name evidence="2" type="ORF">FRZ40_00605</name>
</gene>
<dbReference type="EMBL" id="VOQS01000001">
    <property type="protein sequence ID" value="TXC86196.1"/>
    <property type="molecule type" value="Genomic_DNA"/>
</dbReference>
<reference evidence="2 3" key="1">
    <citation type="journal article" date="2018" name="Int. J. Syst. Evol. Microbiol.">
        <title>Paraburkholderia azotifigens sp. nov., a nitrogen-fixing bacterium isolated from paddy soil.</title>
        <authorList>
            <person name="Choi G.M."/>
            <person name="Im W.T."/>
        </authorList>
    </citation>
    <scope>NUCLEOTIDE SEQUENCE [LARGE SCALE GENOMIC DNA]</scope>
    <source>
        <strain evidence="2 3">NF 2-5-3</strain>
    </source>
</reference>
<dbReference type="RefSeq" id="WP_147232981.1">
    <property type="nucleotide sequence ID" value="NZ_VOQS01000001.1"/>
</dbReference>
<comment type="caution">
    <text evidence="2">The sequence shown here is derived from an EMBL/GenBank/DDBJ whole genome shotgun (WGS) entry which is preliminary data.</text>
</comment>
<evidence type="ECO:0000256" key="1">
    <source>
        <dbReference type="SAM" id="MobiDB-lite"/>
    </source>
</evidence>
<feature type="region of interest" description="Disordered" evidence="1">
    <location>
        <begin position="53"/>
        <end position="95"/>
    </location>
</feature>
<accession>A0A5C6VNR4</accession>
<protein>
    <submittedName>
        <fullName evidence="2">Uncharacterized protein</fullName>
    </submittedName>
</protein>
<name>A0A5C6VNR4_9BURK</name>
<feature type="compositionally biased region" description="Basic and acidic residues" evidence="1">
    <location>
        <begin position="85"/>
        <end position="95"/>
    </location>
</feature>
<evidence type="ECO:0000313" key="3">
    <source>
        <dbReference type="Proteomes" id="UP000321776"/>
    </source>
</evidence>
<dbReference type="AlphaFoldDB" id="A0A5C6VNR4"/>
<sequence length="95" mass="10541">MRLFKALVTCVEKCVAVWSAGPDGGPQAKNEYWRCERLSFAYFSLPRQRKVGAAPHRGNACSTDTKPRMPAKKTSQTSGYEFADASEKNVTDKPI</sequence>
<proteinExistence type="predicted"/>